<name>A0A1B9G005_9TREE</name>
<dbReference type="GeneID" id="30210200"/>
<dbReference type="OrthoDB" id="10596369at2759"/>
<reference evidence="3" key="2">
    <citation type="submission" date="2013-07" db="EMBL/GenBank/DDBJ databases">
        <authorList>
            <consortium name="The Broad Institute Genome Sequencing Platform"/>
            <person name="Cuomo C."/>
            <person name="Litvintseva A."/>
            <person name="Chen Y."/>
            <person name="Heitman J."/>
            <person name="Sun S."/>
            <person name="Springer D."/>
            <person name="Dromer F."/>
            <person name="Young S.K."/>
            <person name="Zeng Q."/>
            <person name="Gargeya S."/>
            <person name="Fitzgerald M."/>
            <person name="Abouelleil A."/>
            <person name="Alvarado L."/>
            <person name="Berlin A.M."/>
            <person name="Chapman S.B."/>
            <person name="Dewar J."/>
            <person name="Goldberg J."/>
            <person name="Griggs A."/>
            <person name="Gujja S."/>
            <person name="Hansen M."/>
            <person name="Howarth C."/>
            <person name="Imamovic A."/>
            <person name="Larimer J."/>
            <person name="McCowan C."/>
            <person name="Murphy C."/>
            <person name="Pearson M."/>
            <person name="Priest M."/>
            <person name="Roberts A."/>
            <person name="Saif S."/>
            <person name="Shea T."/>
            <person name="Sykes S."/>
            <person name="Wortman J."/>
            <person name="Nusbaum C."/>
            <person name="Birren B."/>
        </authorList>
    </citation>
    <scope>NUCLEOTIDE SEQUENCE</scope>
    <source>
        <strain evidence="3">CBS 10118</strain>
    </source>
</reference>
<feature type="compositionally biased region" description="Basic and acidic residues" evidence="1">
    <location>
        <begin position="1"/>
        <end position="11"/>
    </location>
</feature>
<dbReference type="AlphaFoldDB" id="A0A1B9G005"/>
<proteinExistence type="predicted"/>
<dbReference type="EMBL" id="KI894022">
    <property type="protein sequence ID" value="OCF24342.1"/>
    <property type="molecule type" value="Genomic_DNA"/>
</dbReference>
<evidence type="ECO:0000313" key="3">
    <source>
        <dbReference type="EMBL" id="WVW84897.1"/>
    </source>
</evidence>
<sequence length="203" mass="24252">MKEDTRKRTADDSAAPEVTKKSKMDTSEAPHSSSIHKAFKALQDEIKRLEAEYEKGEEDRREPSQELKESREDYKTLNRDHESLSDQYDDLERKYDYLEDKYEALDEKYKALKNVEASHKTEIKQLKNKLEKKDYENQFLSVDKMKLISDMLEKNEEWVGKFKRLELEARVAFTEWNKDRKELGEHEIDKEAFGDIMCEYEHL</sequence>
<evidence type="ECO:0000256" key="1">
    <source>
        <dbReference type="SAM" id="MobiDB-lite"/>
    </source>
</evidence>
<organism evidence="2">
    <name type="scientific">Kwoniella bestiolae CBS 10118</name>
    <dbReference type="NCBI Taxonomy" id="1296100"/>
    <lineage>
        <taxon>Eukaryota</taxon>
        <taxon>Fungi</taxon>
        <taxon>Dikarya</taxon>
        <taxon>Basidiomycota</taxon>
        <taxon>Agaricomycotina</taxon>
        <taxon>Tremellomycetes</taxon>
        <taxon>Tremellales</taxon>
        <taxon>Cryptococcaceae</taxon>
        <taxon>Kwoniella</taxon>
    </lineage>
</organism>
<dbReference type="VEuPathDB" id="FungiDB:I302_05801"/>
<dbReference type="RefSeq" id="XP_019045412.1">
    <property type="nucleotide sequence ID" value="XM_019192415.1"/>
</dbReference>
<evidence type="ECO:0000313" key="4">
    <source>
        <dbReference type="Proteomes" id="UP000092730"/>
    </source>
</evidence>
<dbReference type="Gene3D" id="1.10.287.1490">
    <property type="match status" value="1"/>
</dbReference>
<feature type="compositionally biased region" description="Basic and acidic residues" evidence="1">
    <location>
        <begin position="42"/>
        <end position="85"/>
    </location>
</feature>
<dbReference type="EMBL" id="CP144545">
    <property type="protein sequence ID" value="WVW84897.1"/>
    <property type="molecule type" value="Genomic_DNA"/>
</dbReference>
<feature type="compositionally biased region" description="Basic and acidic residues" evidence="1">
    <location>
        <begin position="18"/>
        <end position="28"/>
    </location>
</feature>
<dbReference type="Proteomes" id="UP000092730">
    <property type="component" value="Chromosome 5"/>
</dbReference>
<evidence type="ECO:0000313" key="2">
    <source>
        <dbReference type="EMBL" id="OCF24342.1"/>
    </source>
</evidence>
<keyword evidence="4" id="KW-1185">Reference proteome</keyword>
<dbReference type="KEGG" id="kbi:30210200"/>
<accession>A0A1B9G005</accession>
<protein>
    <submittedName>
        <fullName evidence="2">Uncharacterized protein</fullName>
    </submittedName>
</protein>
<reference evidence="2" key="1">
    <citation type="submission" date="2013-07" db="EMBL/GenBank/DDBJ databases">
        <title>The Genome Sequence of Cryptococcus bestiolae CBS10118.</title>
        <authorList>
            <consortium name="The Broad Institute Genome Sequencing Platform"/>
            <person name="Cuomo C."/>
            <person name="Litvintseva A."/>
            <person name="Chen Y."/>
            <person name="Heitman J."/>
            <person name="Sun S."/>
            <person name="Springer D."/>
            <person name="Dromer F."/>
            <person name="Young S.K."/>
            <person name="Zeng Q."/>
            <person name="Gargeya S."/>
            <person name="Fitzgerald M."/>
            <person name="Abouelleil A."/>
            <person name="Alvarado L."/>
            <person name="Berlin A.M."/>
            <person name="Chapman S.B."/>
            <person name="Dewar J."/>
            <person name="Goldberg J."/>
            <person name="Griggs A."/>
            <person name="Gujja S."/>
            <person name="Hansen M."/>
            <person name="Howarth C."/>
            <person name="Imamovic A."/>
            <person name="Larimer J."/>
            <person name="McCowan C."/>
            <person name="Murphy C."/>
            <person name="Pearson M."/>
            <person name="Priest M."/>
            <person name="Roberts A."/>
            <person name="Saif S."/>
            <person name="Shea T."/>
            <person name="Sykes S."/>
            <person name="Wortman J."/>
            <person name="Nusbaum C."/>
            <person name="Birren B."/>
        </authorList>
    </citation>
    <scope>NUCLEOTIDE SEQUENCE [LARGE SCALE GENOMIC DNA]</scope>
    <source>
        <strain evidence="2">CBS 10118</strain>
    </source>
</reference>
<reference evidence="2" key="3">
    <citation type="submission" date="2014-01" db="EMBL/GenBank/DDBJ databases">
        <title>Evolution of pathogenesis and genome organization in the Tremellales.</title>
        <authorList>
            <person name="Cuomo C."/>
            <person name="Litvintseva A."/>
            <person name="Heitman J."/>
            <person name="Chen Y."/>
            <person name="Sun S."/>
            <person name="Springer D."/>
            <person name="Dromer F."/>
            <person name="Young S."/>
            <person name="Zeng Q."/>
            <person name="Chapman S."/>
            <person name="Gujja S."/>
            <person name="Saif S."/>
            <person name="Birren B."/>
        </authorList>
    </citation>
    <scope>NUCLEOTIDE SEQUENCE</scope>
    <source>
        <strain evidence="2">CBS 10118</strain>
    </source>
</reference>
<gene>
    <name evidence="2" type="ORF">I302_05801</name>
    <name evidence="3" type="ORF">I302_106933</name>
</gene>
<reference evidence="3" key="4">
    <citation type="submission" date="2024-02" db="EMBL/GenBank/DDBJ databases">
        <title>Comparative genomics of Cryptococcus and Kwoniella reveals pathogenesis evolution and contrasting modes of karyotype evolution via chromosome fusion or intercentromeric recombination.</title>
        <authorList>
            <person name="Coelho M.A."/>
            <person name="David-Palma M."/>
            <person name="Shea T."/>
            <person name="Bowers K."/>
            <person name="McGinley-Smith S."/>
            <person name="Mohammad A.W."/>
            <person name="Gnirke A."/>
            <person name="Yurkov A.M."/>
            <person name="Nowrousian M."/>
            <person name="Sun S."/>
            <person name="Cuomo C.A."/>
            <person name="Heitman J."/>
        </authorList>
    </citation>
    <scope>NUCLEOTIDE SEQUENCE</scope>
    <source>
        <strain evidence="3">CBS 10118</strain>
    </source>
</reference>
<feature type="region of interest" description="Disordered" evidence="1">
    <location>
        <begin position="1"/>
        <end position="85"/>
    </location>
</feature>